<dbReference type="OrthoDB" id="10250549at2759"/>
<evidence type="ECO:0000259" key="11">
    <source>
        <dbReference type="Pfam" id="PF00483"/>
    </source>
</evidence>
<dbReference type="Proteomes" id="UP000238350">
    <property type="component" value="Unassembled WGS sequence"/>
</dbReference>
<dbReference type="Gene3D" id="3.90.550.10">
    <property type="entry name" value="Spore Coat Polysaccharide Biosynthesis Protein SpsA, Chain A"/>
    <property type="match status" value="1"/>
</dbReference>
<keyword evidence="3" id="KW-0963">Cytoplasm</keyword>
<dbReference type="InterPro" id="IPR005835">
    <property type="entry name" value="NTP_transferase_dom"/>
</dbReference>
<dbReference type="RefSeq" id="XP_024665626.1">
    <property type="nucleotide sequence ID" value="XM_024809858.1"/>
</dbReference>
<evidence type="ECO:0000313" key="13">
    <source>
        <dbReference type="EMBL" id="PRT55681.1"/>
    </source>
</evidence>
<evidence type="ECO:0000256" key="9">
    <source>
        <dbReference type="ARBA" id="ARBA00046432"/>
    </source>
</evidence>
<sequence length="453" mass="49781">MEFEALVFCGDGRRLSPVAGESMTKAMLPVANKPLLAHTLEWCEKAMFKKITLVCTPMSIREITAYVELQPGSRSIPIEIAEFASTTGETLACLASKIDSDFVVLPCDFITDLDPEQLLSVHRASDIKNLVTGFYYRNTIESIDTKKVLGPDVLLHTPFDKDGQAVLLDAYERQFVKDNKHLDVRMAMLWKFGNAVASTDLLYTSIYVCRRPVLDILSEADEDASVAVENKTVHKLMRNFARRTWQHRKKLDTIAVAQLPASACYIRANNLPAYLEANRHIMKVRARDMAKSGTAAAPAAKEKGAALVGNDSLVGDESALGAKSSVKRSVIGSNCTIGTKCRITGCVVLDGTTISNDVVLENCIIGRAAVIRDRVRLTSCEVEGGYEVPSGFEAKNDVLKGLSMSGLDDEEYENLYESLSEDEDDGDADEGSSDADEIEEEEYDAEDDFFDRG</sequence>
<dbReference type="Gene3D" id="2.160.10.10">
    <property type="entry name" value="Hexapeptide repeat proteins"/>
    <property type="match status" value="1"/>
</dbReference>
<dbReference type="AlphaFoldDB" id="A0A2T0FL12"/>
<comment type="function">
    <text evidence="8">Acts as a component of the translation initiation factor 2B (eIF2B) complex, which catalyzes the exchange of GDP for GTP on the eukaryotic initiation factor 2 (eIF2) complex gamma subunit. Its guanine nucleotide exchange factor activity is repressed when bound to eIF2 complex phosphorylated on the alpha subunit, thereby limiting the amount of methionyl-initiator methionine tRNA available to the ribosome and consequently global translation is repressed.</text>
</comment>
<evidence type="ECO:0000256" key="3">
    <source>
        <dbReference type="ARBA" id="ARBA00022490"/>
    </source>
</evidence>
<feature type="region of interest" description="Disordered" evidence="10">
    <location>
        <begin position="411"/>
        <end position="453"/>
    </location>
</feature>
<dbReference type="CDD" id="cd04652">
    <property type="entry name" value="LbH_eIF2B_gamma_C"/>
    <property type="match status" value="1"/>
</dbReference>
<name>A0A2T0FL12_9ASCO</name>
<dbReference type="Pfam" id="PF25084">
    <property type="entry name" value="LbH_EIF2B"/>
    <property type="match status" value="1"/>
</dbReference>
<feature type="domain" description="Nucleotidyl transferase" evidence="11">
    <location>
        <begin position="10"/>
        <end position="137"/>
    </location>
</feature>
<dbReference type="EMBL" id="NDIQ01000022">
    <property type="protein sequence ID" value="PRT55681.1"/>
    <property type="molecule type" value="Genomic_DNA"/>
</dbReference>
<dbReference type="SUPFAM" id="SSF53448">
    <property type="entry name" value="Nucleotide-diphospho-sugar transferases"/>
    <property type="match status" value="1"/>
</dbReference>
<comment type="subcellular location">
    <subcellularLocation>
        <location evidence="1">Cytoplasm</location>
        <location evidence="1">Cytosol</location>
    </subcellularLocation>
</comment>
<dbReference type="PANTHER" id="PTHR45989">
    <property type="entry name" value="TRANSLATION INITIATION FACTOR EIF-2B SUBUNIT GAMMA"/>
    <property type="match status" value="1"/>
</dbReference>
<dbReference type="GO" id="GO:0005851">
    <property type="term" value="C:eukaryotic translation initiation factor 2B complex"/>
    <property type="evidence" value="ECO:0007669"/>
    <property type="project" value="TreeGrafter"/>
</dbReference>
<gene>
    <name evidence="13" type="ORF">B9G98_03301</name>
</gene>
<dbReference type="InterPro" id="IPR051960">
    <property type="entry name" value="eIF2B_gamma"/>
</dbReference>
<evidence type="ECO:0000259" key="12">
    <source>
        <dbReference type="Pfam" id="PF25084"/>
    </source>
</evidence>
<dbReference type="GeneID" id="36517049"/>
<dbReference type="PANTHER" id="PTHR45989:SF1">
    <property type="entry name" value="TRANSLATION INITIATION FACTOR EIF-2B SUBUNIT GAMMA"/>
    <property type="match status" value="1"/>
</dbReference>
<proteinExistence type="inferred from homology"/>
<accession>A0A2T0FL12</accession>
<comment type="similarity">
    <text evidence="2">Belongs to the eIF-2B gamma/epsilon subunits family.</text>
</comment>
<evidence type="ECO:0000256" key="7">
    <source>
        <dbReference type="ARBA" id="ARBA00044229"/>
    </source>
</evidence>
<dbReference type="GO" id="GO:0002183">
    <property type="term" value="P:cytoplasmic translational initiation"/>
    <property type="evidence" value="ECO:0007669"/>
    <property type="project" value="TreeGrafter"/>
</dbReference>
<feature type="domain" description="EIF2B subunit epsilon/gamma LbH" evidence="12">
    <location>
        <begin position="305"/>
        <end position="379"/>
    </location>
</feature>
<reference evidence="13 14" key="1">
    <citation type="submission" date="2017-04" db="EMBL/GenBank/DDBJ databases">
        <title>Genome sequencing of [Candida] sorbophila.</title>
        <authorList>
            <person name="Ahn J.O."/>
        </authorList>
    </citation>
    <scope>NUCLEOTIDE SEQUENCE [LARGE SCALE GENOMIC DNA]</scope>
    <source>
        <strain evidence="13 14">DS02</strain>
    </source>
</reference>
<dbReference type="GO" id="GO:0003743">
    <property type="term" value="F:translation initiation factor activity"/>
    <property type="evidence" value="ECO:0007669"/>
    <property type="project" value="UniProtKB-KW"/>
</dbReference>
<dbReference type="GO" id="GO:0005085">
    <property type="term" value="F:guanyl-nucleotide exchange factor activity"/>
    <property type="evidence" value="ECO:0007669"/>
    <property type="project" value="TreeGrafter"/>
</dbReference>
<evidence type="ECO:0000256" key="1">
    <source>
        <dbReference type="ARBA" id="ARBA00004514"/>
    </source>
</evidence>
<keyword evidence="14" id="KW-1185">Reference proteome</keyword>
<organism evidence="13 14">
    <name type="scientific">Wickerhamiella sorbophila</name>
    <dbReference type="NCBI Taxonomy" id="45607"/>
    <lineage>
        <taxon>Eukaryota</taxon>
        <taxon>Fungi</taxon>
        <taxon>Dikarya</taxon>
        <taxon>Ascomycota</taxon>
        <taxon>Saccharomycotina</taxon>
        <taxon>Dipodascomycetes</taxon>
        <taxon>Dipodascales</taxon>
        <taxon>Trichomonascaceae</taxon>
        <taxon>Wickerhamiella</taxon>
    </lineage>
</organism>
<dbReference type="InterPro" id="IPR056764">
    <property type="entry name" value="LbH_EIF2B3/5"/>
</dbReference>
<evidence type="ECO:0000256" key="4">
    <source>
        <dbReference type="ARBA" id="ARBA00022540"/>
    </source>
</evidence>
<dbReference type="InterPro" id="IPR029044">
    <property type="entry name" value="Nucleotide-diphossugar_trans"/>
</dbReference>
<evidence type="ECO:0000256" key="6">
    <source>
        <dbReference type="ARBA" id="ARBA00044196"/>
    </source>
</evidence>
<dbReference type="Pfam" id="PF00483">
    <property type="entry name" value="NTP_transferase"/>
    <property type="match status" value="1"/>
</dbReference>
<evidence type="ECO:0000313" key="14">
    <source>
        <dbReference type="Proteomes" id="UP000238350"/>
    </source>
</evidence>
<evidence type="ECO:0000256" key="5">
    <source>
        <dbReference type="ARBA" id="ARBA00022917"/>
    </source>
</evidence>
<evidence type="ECO:0000256" key="2">
    <source>
        <dbReference type="ARBA" id="ARBA00007878"/>
    </source>
</evidence>
<keyword evidence="5" id="KW-0648">Protein biosynthesis</keyword>
<dbReference type="GO" id="GO:0005829">
    <property type="term" value="C:cytosol"/>
    <property type="evidence" value="ECO:0007669"/>
    <property type="project" value="UniProtKB-SubCell"/>
</dbReference>
<keyword evidence="4 13" id="KW-0396">Initiation factor</keyword>
<evidence type="ECO:0000256" key="8">
    <source>
        <dbReference type="ARBA" id="ARBA00045373"/>
    </source>
</evidence>
<protein>
    <recommendedName>
        <fullName evidence="6">Translation initiation factor eIF2B subunit gamma</fullName>
    </recommendedName>
    <alternativeName>
        <fullName evidence="7">eIF2B GDP-GTP exchange factor subunit gamma</fullName>
    </alternativeName>
</protein>
<comment type="subunit">
    <text evidence="9">Component of the translation initiation factor 2B (eIF2B) complex which is a heterodecamer of two sets of five different subunits: alpha, beta, gamma, delta and epsilon. Subunits alpha, beta and delta comprise a regulatory subcomplex and subunits epsilon and gamma comprise a catalytic subcomplex. Within the complex, the hexameric regulatory complex resides at the center, with the two heterodimeric catalytic subcomplexes bound on opposite sides.</text>
</comment>
<comment type="caution">
    <text evidence="13">The sequence shown here is derived from an EMBL/GenBank/DDBJ whole genome shotgun (WGS) entry which is preliminary data.</text>
</comment>
<evidence type="ECO:0000256" key="10">
    <source>
        <dbReference type="SAM" id="MobiDB-lite"/>
    </source>
</evidence>
<dbReference type="STRING" id="45607.A0A2T0FL12"/>